<organism evidence="1 2">
    <name type="scientific">Avena sativa</name>
    <name type="common">Oat</name>
    <dbReference type="NCBI Taxonomy" id="4498"/>
    <lineage>
        <taxon>Eukaryota</taxon>
        <taxon>Viridiplantae</taxon>
        <taxon>Streptophyta</taxon>
        <taxon>Embryophyta</taxon>
        <taxon>Tracheophyta</taxon>
        <taxon>Spermatophyta</taxon>
        <taxon>Magnoliopsida</taxon>
        <taxon>Liliopsida</taxon>
        <taxon>Poales</taxon>
        <taxon>Poaceae</taxon>
        <taxon>BOP clade</taxon>
        <taxon>Pooideae</taxon>
        <taxon>Poodae</taxon>
        <taxon>Poeae</taxon>
        <taxon>Poeae Chloroplast Group 1 (Aveneae type)</taxon>
        <taxon>Aveninae</taxon>
        <taxon>Avena</taxon>
    </lineage>
</organism>
<evidence type="ECO:0000313" key="2">
    <source>
        <dbReference type="Proteomes" id="UP001732700"/>
    </source>
</evidence>
<evidence type="ECO:0000313" key="1">
    <source>
        <dbReference type="EnsemblPlants" id="AVESA.00010b.r2.1DG0149950.1.CDS.1"/>
    </source>
</evidence>
<sequence length="1008" mass="115053">MGKKFCRIVYIIEVLAVEMNAFGFRNLQQAPPSKQWRITDSIIIDSEKDIVSRSRYEEKRKIVNILIDRASDRDLVVLPIVGMGGLGKTTFAQLVFNDPEIKEYFQLQRCCCVSDDFDVAKIASSICQTNETNREKALQNLQKEVSGKRFLIVLDDVWNEDADKWEKLKTCLKHGSKGSAILTTTRKIQVADIMKMCIDDSHVLGKLHTVFLKEIFENRAFCLQKPNAAKLSDMVEKILDRSGGSPLAAKAFGSMLSNKTSMKEWMDVLTRSNTCNEKRGILPTLKLSYDDMPSHMKRCFAFCAVFPKDYAIDVEILIQLWMAHDFIPLEEGDHLEKVGREIFDELTWRSFFQDVKRDPQRGWRNLRSRTVCNIHDLMHDIALFVMGKDCITTIVDRPNEKVLLSAGPTRHLFSTYYLMGTLLDDYLKKHSPALQTLLYPDFLYDGSSAPHLSKYNHLRALKIFPLTKLLLRPRHLQHLMYLDLSSNRYIEELPKEISKLYNLQTLNLSYCVCLGRLPKDIKYMINLRHLYTNGCTLLECMPPDLGKLTSLQTLTYFVAGSSPGCSTLRELRDLNLGGELELSRLQFVTEEHAKSSHLGFKEKLTHLSLEWSGHSPDELDQPRNVLDALKPHAALEFLKINSYISTGFPTWVTSLTCLQHLTELHLDGCTMCEEFPQFGQLKALEVLDLKRLSKLQSLCSHNSPAAFLALKDLTLENLEIFERWVATDGEELTIPLLENVKIENCPKLTTLPAVPKLKVMLLKEDKAHLSLSVFKSRYMSYLSEIFLSVSDTEATPTPELDQDCELSVSELLLHGCNFLFPSSPSQPAIGVWKWFGQLVNLRIESCDILIYWPEEELRSLISLKNFFIENCSKLIGRTKMKGYCTRGRDQLLPNLKVLGIRGCGSLKELFVLPPSLMSISIWHCDSLEFITGHNDRELESLQDFDTAASPEHWNDPVLTSMSEQSPSSRICHVSSCCEYITVRSFVLCQRSWIHSNIWILLAAVGWSQ</sequence>
<proteinExistence type="predicted"/>
<reference evidence="1" key="1">
    <citation type="submission" date="2021-05" db="EMBL/GenBank/DDBJ databases">
        <authorList>
            <person name="Scholz U."/>
            <person name="Mascher M."/>
            <person name="Fiebig A."/>
        </authorList>
    </citation>
    <scope>NUCLEOTIDE SEQUENCE [LARGE SCALE GENOMIC DNA]</scope>
</reference>
<dbReference type="Proteomes" id="UP001732700">
    <property type="component" value="Chromosome 1D"/>
</dbReference>
<accession>A0ACD5TZ45</accession>
<reference evidence="1" key="2">
    <citation type="submission" date="2025-09" db="UniProtKB">
        <authorList>
            <consortium name="EnsemblPlants"/>
        </authorList>
    </citation>
    <scope>IDENTIFICATION</scope>
</reference>
<keyword evidence="2" id="KW-1185">Reference proteome</keyword>
<name>A0ACD5TZ45_AVESA</name>
<protein>
    <submittedName>
        <fullName evidence="1">Uncharacterized protein</fullName>
    </submittedName>
</protein>
<dbReference type="EnsemblPlants" id="AVESA.00010b.r2.1DG0149950.1">
    <property type="protein sequence ID" value="AVESA.00010b.r2.1DG0149950.1.CDS.1"/>
    <property type="gene ID" value="AVESA.00010b.r2.1DG0149950"/>
</dbReference>